<accession>A0ABN1XJN1</accession>
<dbReference type="InterPro" id="IPR056422">
    <property type="entry name" value="BP74_N"/>
</dbReference>
<dbReference type="Pfam" id="PF23621">
    <property type="entry name" value="BP74_N"/>
    <property type="match status" value="1"/>
</dbReference>
<proteinExistence type="predicted"/>
<gene>
    <name evidence="2" type="ORF">GCM10009639_03750</name>
</gene>
<dbReference type="PANTHER" id="PTHR35883:SF1">
    <property type="entry name" value="CALMODULIN-BINDING PROTEIN CAM-BP15-RELATED"/>
    <property type="match status" value="1"/>
</dbReference>
<sequence>MATARFGLEAAPNDDEFVFRLDDEGRIRQARDILAGVETTAVHVQGRIVAEKAEHNPEWNFHLAPDSIAFFHEADADCDASAHYVAMNLDHVGEEGFLPERLWAPARSKITRELDT</sequence>
<organism evidence="2 3">
    <name type="scientific">Kitasatospora putterlickiae</name>
    <dbReference type="NCBI Taxonomy" id="221725"/>
    <lineage>
        <taxon>Bacteria</taxon>
        <taxon>Bacillati</taxon>
        <taxon>Actinomycetota</taxon>
        <taxon>Actinomycetes</taxon>
        <taxon>Kitasatosporales</taxon>
        <taxon>Streptomycetaceae</taxon>
        <taxon>Kitasatospora</taxon>
    </lineage>
</organism>
<name>A0ABN1XJN1_9ACTN</name>
<reference evidence="2 3" key="1">
    <citation type="journal article" date="2019" name="Int. J. Syst. Evol. Microbiol.">
        <title>The Global Catalogue of Microorganisms (GCM) 10K type strain sequencing project: providing services to taxonomists for standard genome sequencing and annotation.</title>
        <authorList>
            <consortium name="The Broad Institute Genomics Platform"/>
            <consortium name="The Broad Institute Genome Sequencing Center for Infectious Disease"/>
            <person name="Wu L."/>
            <person name="Ma J."/>
        </authorList>
    </citation>
    <scope>NUCLEOTIDE SEQUENCE [LARGE SCALE GENOMIC DNA]</scope>
    <source>
        <strain evidence="2 3">JCM 12393</strain>
    </source>
</reference>
<comment type="caution">
    <text evidence="2">The sequence shown here is derived from an EMBL/GenBank/DDBJ whole genome shotgun (WGS) entry which is preliminary data.</text>
</comment>
<feature type="domain" description="BP74 N-terminal" evidence="1">
    <location>
        <begin position="4"/>
        <end position="115"/>
    </location>
</feature>
<dbReference type="RefSeq" id="WP_344324530.1">
    <property type="nucleotide sequence ID" value="NZ_BAAAKJ010000019.1"/>
</dbReference>
<evidence type="ECO:0000259" key="1">
    <source>
        <dbReference type="Pfam" id="PF23621"/>
    </source>
</evidence>
<dbReference type="InterPro" id="IPR053344">
    <property type="entry name" value="cAMP-inducible_BP74-like"/>
</dbReference>
<evidence type="ECO:0000313" key="2">
    <source>
        <dbReference type="EMBL" id="GAA1383449.1"/>
    </source>
</evidence>
<evidence type="ECO:0000313" key="3">
    <source>
        <dbReference type="Proteomes" id="UP001499863"/>
    </source>
</evidence>
<dbReference type="Proteomes" id="UP001499863">
    <property type="component" value="Unassembled WGS sequence"/>
</dbReference>
<keyword evidence="3" id="KW-1185">Reference proteome</keyword>
<dbReference type="EMBL" id="BAAAKJ010000019">
    <property type="protein sequence ID" value="GAA1383449.1"/>
    <property type="molecule type" value="Genomic_DNA"/>
</dbReference>
<dbReference type="PANTHER" id="PTHR35883">
    <property type="entry name" value="CYCLIC AMP-INDUCIBLE PROTEIN BP74-RELATED"/>
    <property type="match status" value="1"/>
</dbReference>
<protein>
    <recommendedName>
        <fullName evidence="1">BP74 N-terminal domain-containing protein</fullName>
    </recommendedName>
</protein>